<evidence type="ECO:0000256" key="10">
    <source>
        <dbReference type="ARBA" id="ARBA00022932"/>
    </source>
</evidence>
<dbReference type="Gene3D" id="1.10.150.110">
    <property type="entry name" value="DNA polymerase beta, N-terminal domain-like"/>
    <property type="match status" value="1"/>
</dbReference>
<dbReference type="Gene3D" id="1.10.150.20">
    <property type="entry name" value="5' to 3' exonuclease, C-terminal subdomain"/>
    <property type="match status" value="1"/>
</dbReference>
<dbReference type="CDD" id="cd00141">
    <property type="entry name" value="NT_POLXc"/>
    <property type="match status" value="1"/>
</dbReference>
<dbReference type="InterPro" id="IPR037160">
    <property type="entry name" value="DNA_Pol_thumb_sf"/>
</dbReference>
<evidence type="ECO:0000256" key="15">
    <source>
        <dbReference type="ARBA" id="ARBA00049244"/>
    </source>
</evidence>
<dbReference type="PANTHER" id="PTHR11276:SF28">
    <property type="entry name" value="DNA POLYMERASE LAMBDA"/>
    <property type="match status" value="1"/>
</dbReference>
<evidence type="ECO:0000256" key="3">
    <source>
        <dbReference type="ARBA" id="ARBA00012417"/>
    </source>
</evidence>
<evidence type="ECO:0000256" key="7">
    <source>
        <dbReference type="ARBA" id="ARBA00022705"/>
    </source>
</evidence>
<feature type="compositionally biased region" description="Polar residues" evidence="17">
    <location>
        <begin position="31"/>
        <end position="40"/>
    </location>
</feature>
<dbReference type="GO" id="GO:0005634">
    <property type="term" value="C:nucleus"/>
    <property type="evidence" value="ECO:0007669"/>
    <property type="project" value="UniProtKB-SubCell"/>
</dbReference>
<dbReference type="SUPFAM" id="SSF47802">
    <property type="entry name" value="DNA polymerase beta, N-terminal domain-like"/>
    <property type="match status" value="1"/>
</dbReference>
<dbReference type="InterPro" id="IPR043519">
    <property type="entry name" value="NT_sf"/>
</dbReference>
<evidence type="ECO:0000256" key="5">
    <source>
        <dbReference type="ARBA" id="ARBA00022679"/>
    </source>
</evidence>
<feature type="compositionally biased region" description="Low complexity" evidence="17">
    <location>
        <begin position="42"/>
        <end position="58"/>
    </location>
</feature>
<keyword evidence="11" id="KW-0238">DNA-binding</keyword>
<dbReference type="InterPro" id="IPR010996">
    <property type="entry name" value="HHH_MUS81"/>
</dbReference>
<name>S8FP08_FOMSC</name>
<dbReference type="InterPro" id="IPR002008">
    <property type="entry name" value="DNA_pol_X_beta-like"/>
</dbReference>
<keyword evidence="5" id="KW-0808">Transferase</keyword>
<dbReference type="eggNOG" id="KOG2534">
    <property type="taxonomic scope" value="Eukaryota"/>
</dbReference>
<evidence type="ECO:0000256" key="2">
    <source>
        <dbReference type="ARBA" id="ARBA00008323"/>
    </source>
</evidence>
<dbReference type="InterPro" id="IPR022312">
    <property type="entry name" value="DNA_pol_X"/>
</dbReference>
<feature type="domain" description="DNA-directed DNA polymerase X" evidence="18">
    <location>
        <begin position="476"/>
        <end position="806"/>
    </location>
</feature>
<dbReference type="InterPro" id="IPR028207">
    <property type="entry name" value="DNA_pol_B_palm_palm"/>
</dbReference>
<protein>
    <recommendedName>
        <fullName evidence="3">DNA-directed DNA polymerase</fullName>
        <ecNumber evidence="3">2.7.7.7</ecNumber>
    </recommendedName>
</protein>
<keyword evidence="10" id="KW-0239">DNA-directed DNA polymerase</keyword>
<evidence type="ECO:0000256" key="17">
    <source>
        <dbReference type="SAM" id="MobiDB-lite"/>
    </source>
</evidence>
<dbReference type="Pfam" id="PF10391">
    <property type="entry name" value="DNA_pol_lambd_f"/>
    <property type="match status" value="1"/>
</dbReference>
<keyword evidence="20" id="KW-1185">Reference proteome</keyword>
<dbReference type="PROSITE" id="PS00522">
    <property type="entry name" value="DNA_POLYMERASE_X"/>
    <property type="match status" value="1"/>
</dbReference>
<comment type="similarity">
    <text evidence="2">Belongs to the DNA polymerase type-X family.</text>
</comment>
<dbReference type="GO" id="GO:0003887">
    <property type="term" value="F:DNA-directed DNA polymerase activity"/>
    <property type="evidence" value="ECO:0007669"/>
    <property type="project" value="UniProtKB-KW"/>
</dbReference>
<feature type="region of interest" description="Disordered" evidence="17">
    <location>
        <begin position="427"/>
        <end position="478"/>
    </location>
</feature>
<organism evidence="19 20">
    <name type="scientific">Fomitopsis schrenkii</name>
    <name type="common">Brown rot fungus</name>
    <dbReference type="NCBI Taxonomy" id="2126942"/>
    <lineage>
        <taxon>Eukaryota</taxon>
        <taxon>Fungi</taxon>
        <taxon>Dikarya</taxon>
        <taxon>Basidiomycota</taxon>
        <taxon>Agaricomycotina</taxon>
        <taxon>Agaricomycetes</taxon>
        <taxon>Polyporales</taxon>
        <taxon>Fomitopsis</taxon>
    </lineage>
</organism>
<keyword evidence="9" id="KW-0227">DNA damage</keyword>
<evidence type="ECO:0000313" key="20">
    <source>
        <dbReference type="Proteomes" id="UP000015241"/>
    </source>
</evidence>
<dbReference type="PANTHER" id="PTHR11276">
    <property type="entry name" value="DNA POLYMERASE TYPE-X FAMILY MEMBER"/>
    <property type="match status" value="1"/>
</dbReference>
<proteinExistence type="inferred from homology"/>
<evidence type="ECO:0000259" key="18">
    <source>
        <dbReference type="SMART" id="SM00483"/>
    </source>
</evidence>
<keyword evidence="13" id="KW-0456">Lyase</keyword>
<dbReference type="Pfam" id="PF14791">
    <property type="entry name" value="DNA_pol_B_thumb"/>
    <property type="match status" value="1"/>
</dbReference>
<sequence>MQCTDSATGSPSLTAHDKARGTHIVDGSGQRCANASSSGHNVPARTPTSSTSVVSPQSGRRGETKESPKGAASAVNARASSHAVRPDVSLHSKVLKVSGRGEDPETAPSRSSVIRPALPAPSSSKAKTARGKRAAVPEAKSVPARKTGKQKRELLTPLEYAQRLHDKMADAAPTNKSRAKPYLRGMRILYYGGDRTYASEETTGHMDHIIKHGGVLVPVYDPAVVTHIVTTDRRTSPVLLCERLGLRSLKDIPDHIPTVKWSYINKLAGADSDKQIEGSDPSIPVDYEPMFHAAFTKRIDAGIPHFMTDARPKPQMATAVSTGGDYSRITPCDSNSKGDTSDISCRENLTLNGACREFTHDRIEPKESMICDFDDSIIADRLPGPSRIPLRPQAKAAVTVRSAADLGGRKSSRDDPLAPFYREARAEKAEEDLRADDSSDDEQREPDSSRKRGAGHEESKRRGFLCDSKPEEQSECANQDVIDKLNELKEVHKSKMGDEDKWRVYAYDKAIRALRSYPTRIRSLEEARAIKGIGDKTAQKIVEILKTGDLRRIAYEKTEDVTAISLFQGIYGVGRHTAFKWYNSGCRTLDDIFARKGGIKLSACQEIGLKHYADINSRMPRSEAGDVFSIIKPIALNIDPKLFIEIMGSYRRGKATCGDIDILITRPTSDGRTHQGVLRKLLAELRRRGVITEDLSLPDSFDDLELVYRGLCRKGPSSPRRRIDFLTVPYESRGAALLYYTFNRSLRLKANKMGYSLNQRGLYKGVIRNPSNRMEKLDDGILVASETEAEILQILGVPWQEPHERVRG</sequence>
<keyword evidence="6" id="KW-0548">Nucleotidyltransferase</keyword>
<dbReference type="SMART" id="SM00483">
    <property type="entry name" value="POLXc"/>
    <property type="match status" value="1"/>
</dbReference>
<dbReference type="STRING" id="743788.S8FP08"/>
<dbReference type="InterPro" id="IPR018944">
    <property type="entry name" value="DNA_pol_lambd_fingers_domain"/>
</dbReference>
<dbReference type="AlphaFoldDB" id="S8FP08"/>
<keyword evidence="7" id="KW-0235">DNA replication</keyword>
<comment type="catalytic activity">
    <reaction evidence="15">
        <text>DNA(n) + a 2'-deoxyribonucleoside 5'-triphosphate = DNA(n+1) + diphosphate</text>
        <dbReference type="Rhea" id="RHEA:22508"/>
        <dbReference type="Rhea" id="RHEA-COMP:17339"/>
        <dbReference type="Rhea" id="RHEA-COMP:17340"/>
        <dbReference type="ChEBI" id="CHEBI:33019"/>
        <dbReference type="ChEBI" id="CHEBI:61560"/>
        <dbReference type="ChEBI" id="CHEBI:173112"/>
        <dbReference type="EC" id="2.7.7.7"/>
    </reaction>
</comment>
<gene>
    <name evidence="19" type="ORF">FOMPIDRAFT_58109</name>
</gene>
<dbReference type="GO" id="GO:0046872">
    <property type="term" value="F:metal ion binding"/>
    <property type="evidence" value="ECO:0007669"/>
    <property type="project" value="UniProtKB-KW"/>
</dbReference>
<dbReference type="Pfam" id="PF14716">
    <property type="entry name" value="HHH_8"/>
    <property type="match status" value="1"/>
</dbReference>
<evidence type="ECO:0000256" key="9">
    <source>
        <dbReference type="ARBA" id="ARBA00022763"/>
    </source>
</evidence>
<dbReference type="GO" id="GO:0006303">
    <property type="term" value="P:double-strand break repair via nonhomologous end joining"/>
    <property type="evidence" value="ECO:0007669"/>
    <property type="project" value="TreeGrafter"/>
</dbReference>
<dbReference type="PRINTS" id="PR00869">
    <property type="entry name" value="DNAPOLX"/>
</dbReference>
<accession>S8FP08</accession>
<dbReference type="GO" id="GO:0003677">
    <property type="term" value="F:DNA binding"/>
    <property type="evidence" value="ECO:0007669"/>
    <property type="project" value="UniProtKB-KW"/>
</dbReference>
<dbReference type="InterPro" id="IPR029398">
    <property type="entry name" value="PolB_thumb"/>
</dbReference>
<keyword evidence="14" id="KW-0539">Nucleus</keyword>
<evidence type="ECO:0000256" key="16">
    <source>
        <dbReference type="PIRSR" id="PIRSR622312-50"/>
    </source>
</evidence>
<keyword evidence="8" id="KW-0479">Metal-binding</keyword>
<feature type="region of interest" description="Disordered" evidence="17">
    <location>
        <begin position="1"/>
        <end position="150"/>
    </location>
</feature>
<evidence type="ECO:0000313" key="19">
    <source>
        <dbReference type="EMBL" id="EPT00045.1"/>
    </source>
</evidence>
<dbReference type="HOGENOM" id="CLU_008698_2_1_1"/>
<evidence type="ECO:0000256" key="11">
    <source>
        <dbReference type="ARBA" id="ARBA00023125"/>
    </source>
</evidence>
<evidence type="ECO:0000256" key="14">
    <source>
        <dbReference type="ARBA" id="ARBA00023242"/>
    </source>
</evidence>
<dbReference type="InterPro" id="IPR027421">
    <property type="entry name" value="DNA_pol_lamdba_lyase_dom_sf"/>
</dbReference>
<keyword evidence="4" id="KW-0237">DNA synthesis</keyword>
<dbReference type="InterPro" id="IPR002054">
    <property type="entry name" value="DNA-dir_DNA_pol_X"/>
</dbReference>
<dbReference type="Pfam" id="PF14792">
    <property type="entry name" value="DNA_pol_B_palm"/>
    <property type="match status" value="1"/>
</dbReference>
<dbReference type="GO" id="GO:0016829">
    <property type="term" value="F:lyase activity"/>
    <property type="evidence" value="ECO:0007669"/>
    <property type="project" value="UniProtKB-KW"/>
</dbReference>
<dbReference type="FunFam" id="1.10.150.20:FF:000010">
    <property type="entry name" value="DNA polymerase lambda"/>
    <property type="match status" value="1"/>
</dbReference>
<evidence type="ECO:0000256" key="8">
    <source>
        <dbReference type="ARBA" id="ARBA00022723"/>
    </source>
</evidence>
<comment type="subcellular location">
    <subcellularLocation>
        <location evidence="1">Nucleus</location>
    </subcellularLocation>
</comment>
<dbReference type="Gene3D" id="3.30.460.10">
    <property type="entry name" value="Beta Polymerase, domain 2"/>
    <property type="match status" value="1"/>
</dbReference>
<dbReference type="EMBL" id="KE504152">
    <property type="protein sequence ID" value="EPT00045.1"/>
    <property type="molecule type" value="Genomic_DNA"/>
</dbReference>
<reference evidence="19 20" key="1">
    <citation type="journal article" date="2012" name="Science">
        <title>The Paleozoic origin of enzymatic lignin decomposition reconstructed from 31 fungal genomes.</title>
        <authorList>
            <person name="Floudas D."/>
            <person name="Binder M."/>
            <person name="Riley R."/>
            <person name="Barry K."/>
            <person name="Blanchette R.A."/>
            <person name="Henrissat B."/>
            <person name="Martinez A.T."/>
            <person name="Otillar R."/>
            <person name="Spatafora J.W."/>
            <person name="Yadav J.S."/>
            <person name="Aerts A."/>
            <person name="Benoit I."/>
            <person name="Boyd A."/>
            <person name="Carlson A."/>
            <person name="Copeland A."/>
            <person name="Coutinho P.M."/>
            <person name="de Vries R.P."/>
            <person name="Ferreira P."/>
            <person name="Findley K."/>
            <person name="Foster B."/>
            <person name="Gaskell J."/>
            <person name="Glotzer D."/>
            <person name="Gorecki P."/>
            <person name="Heitman J."/>
            <person name="Hesse C."/>
            <person name="Hori C."/>
            <person name="Igarashi K."/>
            <person name="Jurgens J.A."/>
            <person name="Kallen N."/>
            <person name="Kersten P."/>
            <person name="Kohler A."/>
            <person name="Kuees U."/>
            <person name="Kumar T.K.A."/>
            <person name="Kuo A."/>
            <person name="LaButti K."/>
            <person name="Larrondo L.F."/>
            <person name="Lindquist E."/>
            <person name="Ling A."/>
            <person name="Lombard V."/>
            <person name="Lucas S."/>
            <person name="Lundell T."/>
            <person name="Martin R."/>
            <person name="McLaughlin D.J."/>
            <person name="Morgenstern I."/>
            <person name="Morin E."/>
            <person name="Murat C."/>
            <person name="Nagy L.G."/>
            <person name="Nolan M."/>
            <person name="Ohm R.A."/>
            <person name="Patyshakuliyeva A."/>
            <person name="Rokas A."/>
            <person name="Ruiz-Duenas F.J."/>
            <person name="Sabat G."/>
            <person name="Salamov A."/>
            <person name="Samejima M."/>
            <person name="Schmutz J."/>
            <person name="Slot J.C."/>
            <person name="St John F."/>
            <person name="Stenlid J."/>
            <person name="Sun H."/>
            <person name="Sun S."/>
            <person name="Syed K."/>
            <person name="Tsang A."/>
            <person name="Wiebenga A."/>
            <person name="Young D."/>
            <person name="Pisabarro A."/>
            <person name="Eastwood D.C."/>
            <person name="Martin F."/>
            <person name="Cullen D."/>
            <person name="Grigoriev I.V."/>
            <person name="Hibbett D.S."/>
        </authorList>
    </citation>
    <scope>NUCLEOTIDE SEQUENCE</scope>
    <source>
        <strain evidence="20">FP-58527</strain>
    </source>
</reference>
<evidence type="ECO:0000256" key="1">
    <source>
        <dbReference type="ARBA" id="ARBA00004123"/>
    </source>
</evidence>
<dbReference type="PRINTS" id="PR00870">
    <property type="entry name" value="DNAPOLXBETA"/>
</dbReference>
<dbReference type="SUPFAM" id="SSF81585">
    <property type="entry name" value="PsbU/PolX domain-like"/>
    <property type="match status" value="1"/>
</dbReference>
<evidence type="ECO:0000256" key="12">
    <source>
        <dbReference type="ARBA" id="ARBA00023204"/>
    </source>
</evidence>
<feature type="compositionally biased region" description="Polar residues" evidence="17">
    <location>
        <begin position="1"/>
        <end position="13"/>
    </location>
</feature>
<dbReference type="InterPro" id="IPR019843">
    <property type="entry name" value="DNA_pol-X_BS"/>
</dbReference>
<keyword evidence="12" id="KW-0234">DNA repair</keyword>
<dbReference type="GO" id="GO:0006260">
    <property type="term" value="P:DNA replication"/>
    <property type="evidence" value="ECO:0007669"/>
    <property type="project" value="UniProtKB-KW"/>
</dbReference>
<dbReference type="InParanoid" id="S8FP08"/>
<dbReference type="OrthoDB" id="205514at2759"/>
<feature type="compositionally biased region" description="Basic and acidic residues" evidence="17">
    <location>
        <begin position="427"/>
        <end position="437"/>
    </location>
</feature>
<dbReference type="FunFam" id="1.10.150.110:FF:000005">
    <property type="entry name" value="DNA polymerase POL4"/>
    <property type="match status" value="1"/>
</dbReference>
<evidence type="ECO:0000256" key="13">
    <source>
        <dbReference type="ARBA" id="ARBA00023239"/>
    </source>
</evidence>
<dbReference type="EC" id="2.7.7.7" evidence="3"/>
<evidence type="ECO:0000256" key="6">
    <source>
        <dbReference type="ARBA" id="ARBA00022695"/>
    </source>
</evidence>
<dbReference type="Gene3D" id="3.30.210.10">
    <property type="entry name" value="DNA polymerase, thumb domain"/>
    <property type="match status" value="1"/>
</dbReference>
<dbReference type="SUPFAM" id="SSF81301">
    <property type="entry name" value="Nucleotidyltransferase"/>
    <property type="match status" value="1"/>
</dbReference>
<dbReference type="Proteomes" id="UP000015241">
    <property type="component" value="Unassembled WGS sequence"/>
</dbReference>
<feature type="compositionally biased region" description="Basic and acidic residues" evidence="17">
    <location>
        <begin position="445"/>
        <end position="461"/>
    </location>
</feature>
<feature type="active site" description="Nucleophile; Schiff-base intermediate with DNA; for 5'-dRP lyase activity" evidence="16">
    <location>
        <position position="540"/>
    </location>
</feature>
<evidence type="ECO:0000256" key="4">
    <source>
        <dbReference type="ARBA" id="ARBA00022634"/>
    </source>
</evidence>